<organism evidence="2 3">
    <name type="scientific">Chryseobacterium lactis</name>
    <dbReference type="NCBI Taxonomy" id="1241981"/>
    <lineage>
        <taxon>Bacteria</taxon>
        <taxon>Pseudomonadati</taxon>
        <taxon>Bacteroidota</taxon>
        <taxon>Flavobacteriia</taxon>
        <taxon>Flavobacteriales</taxon>
        <taxon>Weeksellaceae</taxon>
        <taxon>Chryseobacterium group</taxon>
        <taxon>Chryseobacterium</taxon>
    </lineage>
</organism>
<evidence type="ECO:0000313" key="1">
    <source>
        <dbReference type="EMBL" id="AZA84385.1"/>
    </source>
</evidence>
<accession>A0A3G6RLK4</accession>
<dbReference type="Proteomes" id="UP000279972">
    <property type="component" value="Chromosome"/>
</dbReference>
<dbReference type="RefSeq" id="WP_103289874.1">
    <property type="nucleotide sequence ID" value="NZ_CP033924.1"/>
</dbReference>
<proteinExistence type="predicted"/>
<dbReference type="AlphaFoldDB" id="A0A3G6RLK4"/>
<dbReference type="EMBL" id="CP033924">
    <property type="protein sequence ID" value="AZA84385.1"/>
    <property type="molecule type" value="Genomic_DNA"/>
</dbReference>
<dbReference type="EMBL" id="PPEH01000002">
    <property type="protein sequence ID" value="PNW14503.1"/>
    <property type="molecule type" value="Genomic_DNA"/>
</dbReference>
<reference evidence="2 3" key="1">
    <citation type="submission" date="2018-01" db="EMBL/GenBank/DDBJ databases">
        <title>Draft genome sequences of Chryseobacterium lactis NCTC11390, Chryseobacterium oncorhynchi 701B-08, and Chryseobacterium viscerum 687B-08.</title>
        <authorList>
            <person name="Jeong J.-J."/>
            <person name="Lee Y.J."/>
            <person name="Park B."/>
            <person name="Choi I.-G."/>
            <person name="Kim K.D."/>
        </authorList>
    </citation>
    <scope>NUCLEOTIDE SEQUENCE [LARGE SCALE GENOMIC DNA]</scope>
    <source>
        <strain evidence="2 3">NCTC11390</strain>
    </source>
</reference>
<name>A0A3G6RLK4_CHRLC</name>
<gene>
    <name evidence="2" type="ORF">C1637_05955</name>
    <name evidence="1" type="ORF">EG342_21925</name>
</gene>
<protein>
    <recommendedName>
        <fullName evidence="5">Cupin domain-containing protein</fullName>
    </recommendedName>
</protein>
<keyword evidence="4" id="KW-1185">Reference proteome</keyword>
<evidence type="ECO:0000313" key="2">
    <source>
        <dbReference type="EMBL" id="PNW14503.1"/>
    </source>
</evidence>
<reference evidence="1 4" key="2">
    <citation type="submission" date="2018-11" db="EMBL/GenBank/DDBJ databases">
        <title>Proposal to divide the Flavobacteriaceae and reorganize its genera based on Amino Acid Identity values calculated from whole genome sequences.</title>
        <authorList>
            <person name="Nicholson A.C."/>
            <person name="Gulvik C.A."/>
            <person name="Whitney A.M."/>
            <person name="Humrighouse B.W."/>
            <person name="Bell M."/>
            <person name="Holmes B."/>
            <person name="Steigerwalt A.G."/>
            <person name="Villarma A."/>
            <person name="Sheth M."/>
            <person name="Batra D."/>
            <person name="Pryor J."/>
            <person name="Bernardet J.-F."/>
            <person name="Hugo C."/>
            <person name="Kampfer P."/>
            <person name="Newman J."/>
            <person name="McQuiston J.R."/>
        </authorList>
    </citation>
    <scope>NUCLEOTIDE SEQUENCE [LARGE SCALE GENOMIC DNA]</scope>
    <source>
        <strain evidence="1 4">KC_1864</strain>
    </source>
</reference>
<evidence type="ECO:0000313" key="4">
    <source>
        <dbReference type="Proteomes" id="UP000279972"/>
    </source>
</evidence>
<evidence type="ECO:0000313" key="3">
    <source>
        <dbReference type="Proteomes" id="UP000236262"/>
    </source>
</evidence>
<dbReference type="Proteomes" id="UP000236262">
    <property type="component" value="Unassembled WGS sequence"/>
</dbReference>
<dbReference type="OrthoDB" id="1274900at2"/>
<sequence>MKNYKKIGWIEEIPGHPDEQSGKGLPHEEYIFLLSGCLSLIPLKENKSIDHPCQEISETPELKKEKS</sequence>
<dbReference type="KEGG" id="clac:EG342_21925"/>
<evidence type="ECO:0008006" key="5">
    <source>
        <dbReference type="Google" id="ProtNLM"/>
    </source>
</evidence>